<name>A0A4P6Q4G7_9ACTN</name>
<dbReference type="EMBL" id="CP036455">
    <property type="protein sequence ID" value="QBI55598.1"/>
    <property type="molecule type" value="Genomic_DNA"/>
</dbReference>
<dbReference type="GO" id="GO:0006749">
    <property type="term" value="P:glutathione metabolic process"/>
    <property type="evidence" value="ECO:0007669"/>
    <property type="project" value="TreeGrafter"/>
</dbReference>
<evidence type="ECO:0000259" key="3">
    <source>
        <dbReference type="Pfam" id="PF19278"/>
    </source>
</evidence>
<dbReference type="GO" id="GO:0016874">
    <property type="term" value="F:ligase activity"/>
    <property type="evidence" value="ECO:0007669"/>
    <property type="project" value="UniProtKB-KW"/>
</dbReference>
<dbReference type="Gene3D" id="3.30.420.40">
    <property type="match status" value="1"/>
</dbReference>
<dbReference type="KEGG" id="strr:EKD16_19175"/>
<dbReference type="PANTHER" id="PTHR11365">
    <property type="entry name" value="5-OXOPROLINASE RELATED"/>
    <property type="match status" value="1"/>
</dbReference>
<dbReference type="Pfam" id="PF05378">
    <property type="entry name" value="Hydant_A_N"/>
    <property type="match status" value="1"/>
</dbReference>
<dbReference type="InterPro" id="IPR043129">
    <property type="entry name" value="ATPase_NBD"/>
</dbReference>
<evidence type="ECO:0000313" key="5">
    <source>
        <dbReference type="Proteomes" id="UP000292235"/>
    </source>
</evidence>
<dbReference type="RefSeq" id="WP_131099633.1">
    <property type="nucleotide sequence ID" value="NZ_CP036455.1"/>
</dbReference>
<dbReference type="EC" id="6.4.1.8" evidence="4"/>
<proteinExistence type="predicted"/>
<protein>
    <submittedName>
        <fullName evidence="4">Acetophenone carboxylase gamma subunit</fullName>
        <ecNumber evidence="4">6.4.1.8</ecNumber>
    </submittedName>
</protein>
<organism evidence="4 5">
    <name type="scientific">Streptomonospora litoralis</name>
    <dbReference type="NCBI Taxonomy" id="2498135"/>
    <lineage>
        <taxon>Bacteria</taxon>
        <taxon>Bacillati</taxon>
        <taxon>Actinomycetota</taxon>
        <taxon>Actinomycetes</taxon>
        <taxon>Streptosporangiales</taxon>
        <taxon>Nocardiopsidaceae</taxon>
        <taxon>Streptomonospora</taxon>
    </lineage>
</organism>
<evidence type="ECO:0000313" key="4">
    <source>
        <dbReference type="EMBL" id="QBI55598.1"/>
    </source>
</evidence>
<gene>
    <name evidence="4" type="primary">apc2</name>
    <name evidence="4" type="ORF">EKD16_19175</name>
</gene>
<evidence type="ECO:0000259" key="2">
    <source>
        <dbReference type="Pfam" id="PF05378"/>
    </source>
</evidence>
<accession>A0A4P6Q4G7</accession>
<dbReference type="OrthoDB" id="9768323at2"/>
<dbReference type="PANTHER" id="PTHR11365:SF23">
    <property type="entry name" value="HYPOTHETICAL 5-OXOPROLINASE (EUROFUNG)-RELATED"/>
    <property type="match status" value="1"/>
</dbReference>
<dbReference type="InterPro" id="IPR008040">
    <property type="entry name" value="Hydant_A_N"/>
</dbReference>
<feature type="domain" description="Hydantoinase/oxoprolinase N-terminal" evidence="2">
    <location>
        <begin position="8"/>
        <end position="187"/>
    </location>
</feature>
<feature type="domain" description="Acetophenone carboxylase-like C-terminal" evidence="3">
    <location>
        <begin position="513"/>
        <end position="698"/>
    </location>
</feature>
<reference evidence="4 5" key="1">
    <citation type="submission" date="2019-02" db="EMBL/GenBank/DDBJ databases">
        <authorList>
            <person name="Khodamoradi S."/>
            <person name="Hahnke R.L."/>
            <person name="Kaempfer P."/>
            <person name="Schumann P."/>
            <person name="Rohde M."/>
            <person name="Steinert M."/>
            <person name="Luzhetskyy A."/>
            <person name="Wink J."/>
            <person name="Ruckert C."/>
        </authorList>
    </citation>
    <scope>NUCLEOTIDE SEQUENCE [LARGE SCALE GENOMIC DNA]</scope>
    <source>
        <strain evidence="4 5">M2</strain>
    </source>
</reference>
<dbReference type="InterPro" id="IPR045079">
    <property type="entry name" value="Oxoprolinase-like"/>
</dbReference>
<dbReference type="Proteomes" id="UP000292235">
    <property type="component" value="Chromosome"/>
</dbReference>
<dbReference type="SUPFAM" id="SSF53067">
    <property type="entry name" value="Actin-like ATPase domain"/>
    <property type="match status" value="1"/>
</dbReference>
<dbReference type="InterPro" id="IPR049517">
    <property type="entry name" value="ACX-like_C"/>
</dbReference>
<dbReference type="GO" id="GO:0005829">
    <property type="term" value="C:cytosol"/>
    <property type="evidence" value="ECO:0007669"/>
    <property type="project" value="TreeGrafter"/>
</dbReference>
<sequence length="735" mass="76044">MAEQRRVRIGIDTGGTFTDVVALDEDTGELLATKTPSTPADPSAGFMDGVAKALDLLGGGTAVSAVSHGTTVATNLLLEGKTGRLGFITTEGYEFILEIARQAVPDGYGNSYFWIKPERIVPADLVRTVGGRLDHTGAELRPLEEEGAAAAARWFRDRGVDTIGVCLLHAYADPAHERRLREILRAEHPAATVSLSSDVLREYREYERSMTTLVDAAVKPGVTRYIGSIAARLEEAGAGPGGARPPFLVMKSNGGVVSAEEVVNQPISTVMSGPAAGALGAALLAGRAGYDRVLTLDGGGTSTDVSVVLGGEPGLTTEGSVGRYPSKIPMIDVVTVGAGGGSIARISPEGALKVGPASAGADPGPVCYGNGGTEPTVTDAHAALGRIPPHLLGGEMPLDTAAAEAGLAALGERLGLDSAQAAEGILRISAWNQANALRQITVQRGLDVRDFRLVAFGGSGALLLCPLIDILGPAGAFVPPDPANVSAFGLLSVDVRNDYVRTRVARHAELDAAAAEAVFAELAAEARTALRAEGFGGAEEPEGIGGIRLERSADLRYFGQAYEVRVPVPAEALDAASADAVARAFHDAHRDLYGYDLRDDAAQQVEWVNLRVTGIGRIRRPEARTLAASAESGADAALTGVRDVRFDGDVHPDTPVYRRDALAPGRRLHGPAVIEEYGATLPLHPGFTARVDASGGLHVTSDAANARGAAADAAAASPGAFVHTAAATAAEEVQR</sequence>
<evidence type="ECO:0000259" key="1">
    <source>
        <dbReference type="Pfam" id="PF01968"/>
    </source>
</evidence>
<feature type="domain" description="Hydantoinase A/oxoprolinase" evidence="1">
    <location>
        <begin position="208"/>
        <end position="498"/>
    </location>
</feature>
<dbReference type="InterPro" id="IPR002821">
    <property type="entry name" value="Hydantoinase_A"/>
</dbReference>
<keyword evidence="4" id="KW-0436">Ligase</keyword>
<dbReference type="Pfam" id="PF01968">
    <property type="entry name" value="Hydantoinase_A"/>
    <property type="match status" value="1"/>
</dbReference>
<dbReference type="Pfam" id="PF19278">
    <property type="entry name" value="Hydant_A_C"/>
    <property type="match status" value="1"/>
</dbReference>
<dbReference type="AlphaFoldDB" id="A0A4P6Q4G7"/>
<keyword evidence="5" id="KW-1185">Reference proteome</keyword>
<dbReference type="GO" id="GO:0017168">
    <property type="term" value="F:5-oxoprolinase (ATP-hydrolyzing) activity"/>
    <property type="evidence" value="ECO:0007669"/>
    <property type="project" value="TreeGrafter"/>
</dbReference>